<feature type="transmembrane region" description="Helical" evidence="5">
    <location>
        <begin position="192"/>
        <end position="212"/>
    </location>
</feature>
<dbReference type="Pfam" id="PF03619">
    <property type="entry name" value="Solute_trans_a"/>
    <property type="match status" value="1"/>
</dbReference>
<dbReference type="SMART" id="SM01417">
    <property type="entry name" value="Solute_trans_a"/>
    <property type="match status" value="1"/>
</dbReference>
<evidence type="ECO:0000256" key="5">
    <source>
        <dbReference type="SAM" id="Phobius"/>
    </source>
</evidence>
<dbReference type="OrthoDB" id="10473534at2759"/>
<evidence type="ECO:0000256" key="4">
    <source>
        <dbReference type="ARBA" id="ARBA00023136"/>
    </source>
</evidence>
<evidence type="ECO:0000256" key="1">
    <source>
        <dbReference type="ARBA" id="ARBA00004141"/>
    </source>
</evidence>
<keyword evidence="3 5" id="KW-1133">Transmembrane helix</keyword>
<feature type="transmembrane region" description="Helical" evidence="5">
    <location>
        <begin position="261"/>
        <end position="280"/>
    </location>
</feature>
<dbReference type="EMBL" id="AZIL01000038">
    <property type="protein sequence ID" value="EWM30294.1"/>
    <property type="molecule type" value="Genomic_DNA"/>
</dbReference>
<name>W7UBC6_9STRA</name>
<gene>
    <name evidence="6" type="ORF">Naga_100003g141</name>
</gene>
<accession>W7UBC6</accession>
<keyword evidence="2 5" id="KW-0812">Transmembrane</keyword>
<evidence type="ECO:0000313" key="6">
    <source>
        <dbReference type="EMBL" id="EWM30294.1"/>
    </source>
</evidence>
<keyword evidence="7" id="KW-1185">Reference proteome</keyword>
<evidence type="ECO:0000256" key="2">
    <source>
        <dbReference type="ARBA" id="ARBA00022692"/>
    </source>
</evidence>
<feature type="transmembrane region" description="Helical" evidence="5">
    <location>
        <begin position="224"/>
        <end position="249"/>
    </location>
</feature>
<dbReference type="AlphaFoldDB" id="W7UBC6"/>
<comment type="subcellular location">
    <subcellularLocation>
        <location evidence="1">Membrane</location>
        <topology evidence="1">Multi-pass membrane protein</topology>
    </subcellularLocation>
</comment>
<feature type="transmembrane region" description="Helical" evidence="5">
    <location>
        <begin position="6"/>
        <end position="25"/>
    </location>
</feature>
<evidence type="ECO:0000313" key="7">
    <source>
        <dbReference type="Proteomes" id="UP000019335"/>
    </source>
</evidence>
<feature type="transmembrane region" description="Helical" evidence="5">
    <location>
        <begin position="69"/>
        <end position="93"/>
    </location>
</feature>
<sequence length="431" mass="48087">MYIGTGGVSALNIVFGILAVVLVLCMQKEHAIRCYVLPLQRNAARLFNLAPTYSFFILLTAYVTSGKPVWDVFMAIVDGYALYCFFGLVILGAGGESRVVTRLAAALPKVEDDLTVNGAVAQVSGIRNDKLKFSACLCISLQFESAQRIYTFLQLSVKQVMISRPILLAASSICDRLGHGVLASIGERGFRILSLLVLVYAVMTIGRTYHLLRQQIWPAFNPVAAFMVVKGFILLITMQDFVIAMIFSARDPHYVERSTRAALAIYSLVVSIESILYLIVVRQFLKPRIFQSYSTQSFCSMTISFWQFLEEVYTFSNVLGGDLPSMQDKGSSALSTAYDAAVEKLRYKYLSIDFTCNVNHSSMLVTYTCRTSYPVAWAGNHSLPPCFYHKRRESVTTKNEGYNCGMTYVHNFRLKTHAPLVQVSSHLGQQV</sequence>
<dbReference type="Proteomes" id="UP000019335">
    <property type="component" value="Chromosome 1"/>
</dbReference>
<comment type="caution">
    <text evidence="6">The sequence shown here is derived from an EMBL/GenBank/DDBJ whole genome shotgun (WGS) entry which is preliminary data.</text>
</comment>
<protein>
    <submittedName>
        <fullName evidence="6">Organic solute transporter Ost-alpha</fullName>
    </submittedName>
</protein>
<dbReference type="PANTHER" id="PTHR23423">
    <property type="entry name" value="ORGANIC SOLUTE TRANSPORTER-RELATED"/>
    <property type="match status" value="1"/>
</dbReference>
<dbReference type="InterPro" id="IPR005178">
    <property type="entry name" value="Ostalpha/TMEM184C"/>
</dbReference>
<reference evidence="6 7" key="1">
    <citation type="journal article" date="2014" name="Mol. Plant">
        <title>Chromosome Scale Genome Assembly and Transcriptome Profiling of Nannochloropsis gaditana in Nitrogen Depletion.</title>
        <authorList>
            <person name="Corteggiani Carpinelli E."/>
            <person name="Telatin A."/>
            <person name="Vitulo N."/>
            <person name="Forcato C."/>
            <person name="D'Angelo M."/>
            <person name="Schiavon R."/>
            <person name="Vezzi A."/>
            <person name="Giacometti G.M."/>
            <person name="Morosinotto T."/>
            <person name="Valle G."/>
        </authorList>
    </citation>
    <scope>NUCLEOTIDE SEQUENCE [LARGE SCALE GENOMIC DNA]</scope>
    <source>
        <strain evidence="6 7">B-31</strain>
    </source>
</reference>
<feature type="transmembrane region" description="Helical" evidence="5">
    <location>
        <begin position="46"/>
        <end position="63"/>
    </location>
</feature>
<organism evidence="6 7">
    <name type="scientific">Nannochloropsis gaditana</name>
    <dbReference type="NCBI Taxonomy" id="72520"/>
    <lineage>
        <taxon>Eukaryota</taxon>
        <taxon>Sar</taxon>
        <taxon>Stramenopiles</taxon>
        <taxon>Ochrophyta</taxon>
        <taxon>Eustigmatophyceae</taxon>
        <taxon>Eustigmatales</taxon>
        <taxon>Monodopsidaceae</taxon>
        <taxon>Nannochloropsis</taxon>
    </lineage>
</organism>
<keyword evidence="4 5" id="KW-0472">Membrane</keyword>
<proteinExistence type="predicted"/>
<evidence type="ECO:0000256" key="3">
    <source>
        <dbReference type="ARBA" id="ARBA00022989"/>
    </source>
</evidence>
<dbReference type="GO" id="GO:0016020">
    <property type="term" value="C:membrane"/>
    <property type="evidence" value="ECO:0007669"/>
    <property type="project" value="UniProtKB-SubCell"/>
</dbReference>